<dbReference type="InterPro" id="IPR000330">
    <property type="entry name" value="SNF2_N"/>
</dbReference>
<dbReference type="RefSeq" id="WP_169771578.1">
    <property type="nucleotide sequence ID" value="NZ_JABCUR010000002.1"/>
</dbReference>
<dbReference type="SUPFAM" id="SSF52540">
    <property type="entry name" value="P-loop containing nucleoside triphosphate hydrolases"/>
    <property type="match status" value="2"/>
</dbReference>
<dbReference type="PANTHER" id="PTHR10799">
    <property type="entry name" value="SNF2/RAD54 HELICASE FAMILY"/>
    <property type="match status" value="1"/>
</dbReference>
<evidence type="ECO:0000313" key="2">
    <source>
        <dbReference type="EMBL" id="NMW64454.1"/>
    </source>
</evidence>
<reference evidence="2 3" key="1">
    <citation type="submission" date="2020-04" db="EMBL/GenBank/DDBJ databases">
        <title>Antimicrobial susceptibility and clonality of vaginal-derived multi-drug resistant Mobiluncus isolates in China.</title>
        <authorList>
            <person name="Zhang X."/>
        </authorList>
    </citation>
    <scope>NUCLEOTIDE SEQUENCE [LARGE SCALE GENOMIC DNA]</scope>
    <source>
        <strain evidence="2 3">13</strain>
    </source>
</reference>
<feature type="domain" description="Helicase ATP-binding" evidence="1">
    <location>
        <begin position="13"/>
        <end position="178"/>
    </location>
</feature>
<name>A0A7Y0U017_9ACTO</name>
<accession>A0A7Y0U017</accession>
<dbReference type="Proteomes" id="UP000578252">
    <property type="component" value="Unassembled WGS sequence"/>
</dbReference>
<dbReference type="InterPro" id="IPR014001">
    <property type="entry name" value="Helicase_ATP-bd"/>
</dbReference>
<dbReference type="AlphaFoldDB" id="A0A7Y0U017"/>
<proteinExistence type="predicted"/>
<keyword evidence="2" id="KW-0347">Helicase</keyword>
<keyword evidence="2" id="KW-0067">ATP-binding</keyword>
<dbReference type="Pfam" id="PF00176">
    <property type="entry name" value="SNF2-rel_dom"/>
    <property type="match status" value="1"/>
</dbReference>
<dbReference type="InterPro" id="IPR027417">
    <property type="entry name" value="P-loop_NTPase"/>
</dbReference>
<dbReference type="PROSITE" id="PS51192">
    <property type="entry name" value="HELICASE_ATP_BIND_1"/>
    <property type="match status" value="1"/>
</dbReference>
<protein>
    <submittedName>
        <fullName evidence="2">DEAD/DEAH box helicase</fullName>
    </submittedName>
</protein>
<gene>
    <name evidence="2" type="ORF">HHJ78_02645</name>
</gene>
<dbReference type="EMBL" id="JABCUR010000002">
    <property type="protein sequence ID" value="NMW64454.1"/>
    <property type="molecule type" value="Genomic_DNA"/>
</dbReference>
<comment type="caution">
    <text evidence="2">The sequence shown here is derived from an EMBL/GenBank/DDBJ whole genome shotgun (WGS) entry which is preliminary data.</text>
</comment>
<organism evidence="2 3">
    <name type="scientific">Mobiluncus mulieris</name>
    <dbReference type="NCBI Taxonomy" id="2052"/>
    <lineage>
        <taxon>Bacteria</taxon>
        <taxon>Bacillati</taxon>
        <taxon>Actinomycetota</taxon>
        <taxon>Actinomycetes</taxon>
        <taxon>Actinomycetales</taxon>
        <taxon>Actinomycetaceae</taxon>
        <taxon>Mobiluncus</taxon>
    </lineage>
</organism>
<evidence type="ECO:0000313" key="3">
    <source>
        <dbReference type="Proteomes" id="UP000578252"/>
    </source>
</evidence>
<dbReference type="SMART" id="SM00487">
    <property type="entry name" value="DEXDc"/>
    <property type="match status" value="1"/>
</dbReference>
<dbReference type="Gene3D" id="3.40.50.300">
    <property type="entry name" value="P-loop containing nucleotide triphosphate hydrolases"/>
    <property type="match status" value="1"/>
</dbReference>
<dbReference type="InterPro" id="IPR038718">
    <property type="entry name" value="SNF2-like_sf"/>
</dbReference>
<keyword evidence="2" id="KW-0547">Nucleotide-binding</keyword>
<dbReference type="GO" id="GO:0005524">
    <property type="term" value="F:ATP binding"/>
    <property type="evidence" value="ECO:0007669"/>
    <property type="project" value="InterPro"/>
</dbReference>
<dbReference type="Gene3D" id="3.40.50.10810">
    <property type="entry name" value="Tandem AAA-ATPase domain"/>
    <property type="match status" value="1"/>
</dbReference>
<dbReference type="GO" id="GO:0004386">
    <property type="term" value="F:helicase activity"/>
    <property type="evidence" value="ECO:0007669"/>
    <property type="project" value="UniProtKB-KW"/>
</dbReference>
<keyword evidence="2" id="KW-0378">Hydrolase</keyword>
<sequence>MKYIPHDYQTKAISHLLAHPHAVLLLDMGLGKTVITLTAVKALLATGEISKVLIVAPKRVAVSTWPGELDKWDNLAGVSCALLTGTEKGRLSALKSSAPIHIINRENVAWLCDQVGGEWPYDMLVVDELSSFKSPKAKRFKALKKFTSRMKRVVGLTGTPAPNGLLDLWAQYMLVDGGESLGRFFPEYRDKWFHPTKYVYGQPVDYRLDEGAEEAIYRAVAPITLSMRAVDHLTLPGLSVVDQEVELPPRAFADYVRLKRDMVAEFEGRDVGAVNAAVLVGKLQQYVGGAVYAAPLFGEDTVESSNNPVLPRAESFEVVHVHNAKLDALEDVLEAANGQPVLVAYWFQHELARLKARFPEAVCIDKPESIVAWNRGEIPVGLIHPASAGHGLNLQAGGRFLVWFTLPWNLELYQQTNARLYRQGQQYPVVVTRLVARNTIDQRVVKALETKKTTQNNLITNLREEIGCNK</sequence>
<evidence type="ECO:0000259" key="1">
    <source>
        <dbReference type="PROSITE" id="PS51192"/>
    </source>
</evidence>